<organism evidence="2 3">
    <name type="scientific">Eumeta variegata</name>
    <name type="common">Bagworm moth</name>
    <name type="synonym">Eumeta japonica</name>
    <dbReference type="NCBI Taxonomy" id="151549"/>
    <lineage>
        <taxon>Eukaryota</taxon>
        <taxon>Metazoa</taxon>
        <taxon>Ecdysozoa</taxon>
        <taxon>Arthropoda</taxon>
        <taxon>Hexapoda</taxon>
        <taxon>Insecta</taxon>
        <taxon>Pterygota</taxon>
        <taxon>Neoptera</taxon>
        <taxon>Endopterygota</taxon>
        <taxon>Lepidoptera</taxon>
        <taxon>Glossata</taxon>
        <taxon>Ditrysia</taxon>
        <taxon>Tineoidea</taxon>
        <taxon>Psychidae</taxon>
        <taxon>Oiketicinae</taxon>
        <taxon>Eumeta</taxon>
    </lineage>
</organism>
<dbReference type="Proteomes" id="UP000299102">
    <property type="component" value="Unassembled WGS sequence"/>
</dbReference>
<dbReference type="AlphaFoldDB" id="A0A4C1UPH8"/>
<evidence type="ECO:0000313" key="2">
    <source>
        <dbReference type="EMBL" id="GBP28120.1"/>
    </source>
</evidence>
<dbReference type="EMBL" id="BGZK01000203">
    <property type="protein sequence ID" value="GBP28120.1"/>
    <property type="molecule type" value="Genomic_DNA"/>
</dbReference>
<comment type="caution">
    <text evidence="2">The sequence shown here is derived from an EMBL/GenBank/DDBJ whole genome shotgun (WGS) entry which is preliminary data.</text>
</comment>
<accession>A0A4C1UPH8</accession>
<evidence type="ECO:0000256" key="1">
    <source>
        <dbReference type="SAM" id="MobiDB-lite"/>
    </source>
</evidence>
<proteinExistence type="predicted"/>
<protein>
    <submittedName>
        <fullName evidence="2">Uncharacterized protein</fullName>
    </submittedName>
</protein>
<sequence>MLSAGKARHRGRARGAAGGAGAAGGPLRFLSKTVNAPRRRFHRPGQCLERVRGGAGIVRGDLRPRVFALRAA</sequence>
<feature type="region of interest" description="Disordered" evidence="1">
    <location>
        <begin position="1"/>
        <end position="38"/>
    </location>
</feature>
<evidence type="ECO:0000313" key="3">
    <source>
        <dbReference type="Proteomes" id="UP000299102"/>
    </source>
</evidence>
<gene>
    <name evidence="2" type="ORF">EVAR_76214_1</name>
</gene>
<reference evidence="2 3" key="1">
    <citation type="journal article" date="2019" name="Commun. Biol.">
        <title>The bagworm genome reveals a unique fibroin gene that provides high tensile strength.</title>
        <authorList>
            <person name="Kono N."/>
            <person name="Nakamura H."/>
            <person name="Ohtoshi R."/>
            <person name="Tomita M."/>
            <person name="Numata K."/>
            <person name="Arakawa K."/>
        </authorList>
    </citation>
    <scope>NUCLEOTIDE SEQUENCE [LARGE SCALE GENOMIC DNA]</scope>
</reference>
<feature type="compositionally biased region" description="Basic residues" evidence="1">
    <location>
        <begin position="1"/>
        <end position="13"/>
    </location>
</feature>
<keyword evidence="3" id="KW-1185">Reference proteome</keyword>
<name>A0A4C1UPH8_EUMVA</name>